<feature type="domain" description="Translation initiation factor 3 C-terminal" evidence="7">
    <location>
        <begin position="117"/>
        <end position="202"/>
    </location>
</feature>
<sequence length="210" mass="23842">MRARCGACVFRLDAGTGLVAVFLYVSENWRCFRISKQGHQINEEIRDKEVRLVSDTGEQLGIMSAREALERAMDANLDLVKISPTANPPVCKLMDYGKYKFEQTKREKEARKNQHVVEIKEVRMSPSIDVNDFNVKLRNAQKFLAEGNRVKVTVRFRGREMAHTDIGKGLLLKFAEQCGEVATLDKDPKLDGRHMSIFLSPKVAKEAKKS</sequence>
<gene>
    <name evidence="4" type="primary">infC</name>
    <name evidence="9" type="ORF">HMPREF9460_00993</name>
</gene>
<comment type="similarity">
    <text evidence="1 4 6">Belongs to the IF-3 family.</text>
</comment>
<name>A0A096BAP2_FLAPL</name>
<dbReference type="AlphaFoldDB" id="A0A096BAP2"/>
<comment type="function">
    <text evidence="4 6">IF-3 binds to the 30S ribosomal subunit and shifts the equilibrium between 70S ribosomes and their 50S and 30S subunits in favor of the free subunits, thus enhancing the availability of 30S subunits on which protein synthesis initiation begins.</text>
</comment>
<dbReference type="InterPro" id="IPR019813">
    <property type="entry name" value="Translation_initiation_fac3_CS"/>
</dbReference>
<dbReference type="GO" id="GO:0043022">
    <property type="term" value="F:ribosome binding"/>
    <property type="evidence" value="ECO:0007669"/>
    <property type="project" value="UniProtKB-ARBA"/>
</dbReference>
<protein>
    <recommendedName>
        <fullName evidence="4 5">Translation initiation factor IF-3</fullName>
    </recommendedName>
</protein>
<dbReference type="Pfam" id="PF05198">
    <property type="entry name" value="IF3_N"/>
    <property type="match status" value="1"/>
</dbReference>
<evidence type="ECO:0000313" key="9">
    <source>
        <dbReference type="EMBL" id="KGF56493.1"/>
    </source>
</evidence>
<comment type="subcellular location">
    <subcellularLocation>
        <location evidence="4 6">Cytoplasm</location>
    </subcellularLocation>
</comment>
<keyword evidence="10" id="KW-1185">Reference proteome</keyword>
<dbReference type="GO" id="GO:0003743">
    <property type="term" value="F:translation initiation factor activity"/>
    <property type="evidence" value="ECO:0007669"/>
    <property type="project" value="UniProtKB-UniRule"/>
</dbReference>
<evidence type="ECO:0000256" key="1">
    <source>
        <dbReference type="ARBA" id="ARBA00005439"/>
    </source>
</evidence>
<dbReference type="HOGENOM" id="CLU_054919_3_2_9"/>
<evidence type="ECO:0000313" key="10">
    <source>
        <dbReference type="Proteomes" id="UP000029585"/>
    </source>
</evidence>
<dbReference type="PROSITE" id="PS00938">
    <property type="entry name" value="IF3"/>
    <property type="match status" value="1"/>
</dbReference>
<evidence type="ECO:0000256" key="6">
    <source>
        <dbReference type="RuleBase" id="RU000646"/>
    </source>
</evidence>
<comment type="caution">
    <text evidence="9">The sequence shown here is derived from an EMBL/GenBank/DDBJ whole genome shotgun (WGS) entry which is preliminary data.</text>
</comment>
<dbReference type="InterPro" id="IPR019815">
    <property type="entry name" value="Translation_initiation_fac_3_C"/>
</dbReference>
<evidence type="ECO:0000256" key="3">
    <source>
        <dbReference type="ARBA" id="ARBA00022917"/>
    </source>
</evidence>
<dbReference type="InterPro" id="IPR001288">
    <property type="entry name" value="Translation_initiation_fac_3"/>
</dbReference>
<dbReference type="eggNOG" id="COG0290">
    <property type="taxonomic scope" value="Bacteria"/>
</dbReference>
<evidence type="ECO:0000259" key="8">
    <source>
        <dbReference type="Pfam" id="PF05198"/>
    </source>
</evidence>
<dbReference type="GO" id="GO:0005829">
    <property type="term" value="C:cytosol"/>
    <property type="evidence" value="ECO:0007669"/>
    <property type="project" value="TreeGrafter"/>
</dbReference>
<organism evidence="9 10">
    <name type="scientific">Flavonifractor plautii 1_3_50AFAA</name>
    <dbReference type="NCBI Taxonomy" id="742738"/>
    <lineage>
        <taxon>Bacteria</taxon>
        <taxon>Bacillati</taxon>
        <taxon>Bacillota</taxon>
        <taxon>Clostridia</taxon>
        <taxon>Eubacteriales</taxon>
        <taxon>Oscillospiraceae</taxon>
        <taxon>Flavonifractor</taxon>
    </lineage>
</organism>
<dbReference type="InterPro" id="IPR036787">
    <property type="entry name" value="T_IF-3_N_sf"/>
</dbReference>
<dbReference type="InterPro" id="IPR019814">
    <property type="entry name" value="Translation_initiation_fac_3_N"/>
</dbReference>
<evidence type="ECO:0000256" key="5">
    <source>
        <dbReference type="NCBIfam" id="TIGR00168"/>
    </source>
</evidence>
<dbReference type="GO" id="GO:0016020">
    <property type="term" value="C:membrane"/>
    <property type="evidence" value="ECO:0007669"/>
    <property type="project" value="TreeGrafter"/>
</dbReference>
<dbReference type="PANTHER" id="PTHR10938">
    <property type="entry name" value="TRANSLATION INITIATION FACTOR IF-3"/>
    <property type="match status" value="1"/>
</dbReference>
<dbReference type="Gene3D" id="3.30.110.10">
    <property type="entry name" value="Translation initiation factor 3 (IF-3), C-terminal domain"/>
    <property type="match status" value="1"/>
</dbReference>
<dbReference type="Proteomes" id="UP000029585">
    <property type="component" value="Unassembled WGS sequence"/>
</dbReference>
<dbReference type="SUPFAM" id="SSF55200">
    <property type="entry name" value="Translation initiation factor IF3, C-terminal domain"/>
    <property type="match status" value="1"/>
</dbReference>
<dbReference type="SUPFAM" id="SSF54364">
    <property type="entry name" value="Translation initiation factor IF3, N-terminal domain"/>
    <property type="match status" value="1"/>
</dbReference>
<dbReference type="PANTHER" id="PTHR10938:SF0">
    <property type="entry name" value="TRANSLATION INITIATION FACTOR IF-3, MITOCHONDRIAL"/>
    <property type="match status" value="1"/>
</dbReference>
<dbReference type="Gene3D" id="3.10.20.80">
    <property type="entry name" value="Translation initiation factor 3 (IF-3), N-terminal domain"/>
    <property type="match status" value="1"/>
</dbReference>
<evidence type="ECO:0000256" key="4">
    <source>
        <dbReference type="HAMAP-Rule" id="MF_00080"/>
    </source>
</evidence>
<dbReference type="EMBL" id="ADLO01000040">
    <property type="protein sequence ID" value="KGF56493.1"/>
    <property type="molecule type" value="Genomic_DNA"/>
</dbReference>
<proteinExistence type="inferred from homology"/>
<dbReference type="HAMAP" id="MF_00080">
    <property type="entry name" value="IF_3"/>
    <property type="match status" value="1"/>
</dbReference>
<comment type="subunit">
    <text evidence="4 6">Monomer.</text>
</comment>
<dbReference type="Pfam" id="PF00707">
    <property type="entry name" value="IF3_C"/>
    <property type="match status" value="1"/>
</dbReference>
<reference evidence="9 10" key="1">
    <citation type="submission" date="2011-08" db="EMBL/GenBank/DDBJ databases">
        <title>The Genome Sequence of Clostridium orbiscindens 1_3_50AFAA.</title>
        <authorList>
            <consortium name="The Broad Institute Genome Sequencing Platform"/>
            <person name="Earl A."/>
            <person name="Ward D."/>
            <person name="Feldgarden M."/>
            <person name="Gevers D."/>
            <person name="Daigneault M."/>
            <person name="Strauss J."/>
            <person name="Allen-Vercoe E."/>
            <person name="Young S.K."/>
            <person name="Zeng Q."/>
            <person name="Gargeya S."/>
            <person name="Fitzgerald M."/>
            <person name="Haas B."/>
            <person name="Abouelleil A."/>
            <person name="Alvarado L."/>
            <person name="Arachchi H.M."/>
            <person name="Berlin A."/>
            <person name="Brown A."/>
            <person name="Chapman S.B."/>
            <person name="Chen Z."/>
            <person name="Dunbar C."/>
            <person name="Freedman E."/>
            <person name="Gearin G."/>
            <person name="Gellesch M."/>
            <person name="Goldberg J."/>
            <person name="Griggs A."/>
            <person name="Gujja S."/>
            <person name="Heiman D."/>
            <person name="Howarth C."/>
            <person name="Larson L."/>
            <person name="Lui A."/>
            <person name="MacDonald P.J.P."/>
            <person name="Montmayeur A."/>
            <person name="Murphy C."/>
            <person name="Neiman D."/>
            <person name="Pearson M."/>
            <person name="Priest M."/>
            <person name="Roberts A."/>
            <person name="Saif S."/>
            <person name="Shea T."/>
            <person name="Shenoy N."/>
            <person name="Sisk P."/>
            <person name="Stolte C."/>
            <person name="Sykes S."/>
            <person name="Wortman J."/>
            <person name="Nusbaum C."/>
            <person name="Birren B."/>
        </authorList>
    </citation>
    <scope>NUCLEOTIDE SEQUENCE [LARGE SCALE GENOMIC DNA]</scope>
    <source>
        <strain evidence="9 10">1_3_50AFAA</strain>
    </source>
</reference>
<dbReference type="InterPro" id="IPR036788">
    <property type="entry name" value="T_IF-3_C_sf"/>
</dbReference>
<evidence type="ECO:0000256" key="2">
    <source>
        <dbReference type="ARBA" id="ARBA00022540"/>
    </source>
</evidence>
<dbReference type="NCBIfam" id="TIGR00168">
    <property type="entry name" value="infC"/>
    <property type="match status" value="1"/>
</dbReference>
<dbReference type="FunFam" id="3.10.20.80:FF:000001">
    <property type="entry name" value="Translation initiation factor IF-3"/>
    <property type="match status" value="1"/>
</dbReference>
<accession>A0A096BAP2</accession>
<keyword evidence="2 4" id="KW-0396">Initiation factor</keyword>
<keyword evidence="3 4" id="KW-0648">Protein biosynthesis</keyword>
<keyword evidence="4" id="KW-0963">Cytoplasm</keyword>
<feature type="domain" description="Translation initiation factor 3 N-terminal" evidence="8">
    <location>
        <begin position="41"/>
        <end position="110"/>
    </location>
</feature>
<evidence type="ECO:0000259" key="7">
    <source>
        <dbReference type="Pfam" id="PF00707"/>
    </source>
</evidence>
<dbReference type="FunFam" id="3.30.110.10:FF:000001">
    <property type="entry name" value="Translation initiation factor IF-3"/>
    <property type="match status" value="1"/>
</dbReference>
<dbReference type="GO" id="GO:0032790">
    <property type="term" value="P:ribosome disassembly"/>
    <property type="evidence" value="ECO:0007669"/>
    <property type="project" value="TreeGrafter"/>
</dbReference>
<dbReference type="PATRIC" id="fig|742738.3.peg.1029"/>